<dbReference type="PROSITE" id="PS51484">
    <property type="entry name" value="G8"/>
    <property type="match status" value="1"/>
</dbReference>
<evidence type="ECO:0000256" key="1">
    <source>
        <dbReference type="ARBA" id="ARBA00022729"/>
    </source>
</evidence>
<comment type="caution">
    <text evidence="5">The sequence shown here is derived from an EMBL/GenBank/DDBJ whole genome shotgun (WGS) entry which is preliminary data.</text>
</comment>
<evidence type="ECO:0000313" key="5">
    <source>
        <dbReference type="EMBL" id="GHA03845.1"/>
    </source>
</evidence>
<dbReference type="Proteomes" id="UP000614811">
    <property type="component" value="Unassembled WGS sequence"/>
</dbReference>
<accession>A0A918RKQ3</accession>
<evidence type="ECO:0000313" key="6">
    <source>
        <dbReference type="Proteomes" id="UP000614811"/>
    </source>
</evidence>
<evidence type="ECO:0000256" key="2">
    <source>
        <dbReference type="ARBA" id="ARBA00023180"/>
    </source>
</evidence>
<evidence type="ECO:0000259" key="4">
    <source>
        <dbReference type="PROSITE" id="PS51484"/>
    </source>
</evidence>
<dbReference type="AlphaFoldDB" id="A0A918RKQ3"/>
<dbReference type="Pfam" id="PF24606">
    <property type="entry name" value="CEMIP_beta-hel"/>
    <property type="match status" value="1"/>
</dbReference>
<dbReference type="InterPro" id="IPR055401">
    <property type="entry name" value="CEMIP_beta-hel_dom"/>
</dbReference>
<protein>
    <recommendedName>
        <fullName evidence="4">G8 domain-containing protein</fullName>
    </recommendedName>
</protein>
<dbReference type="EMBL" id="BMXA01000002">
    <property type="protein sequence ID" value="GHA03845.1"/>
    <property type="molecule type" value="Genomic_DNA"/>
</dbReference>
<dbReference type="PANTHER" id="PTHR46769:SF2">
    <property type="entry name" value="FIBROCYSTIN-L ISOFORM 2 PRECURSOR-RELATED"/>
    <property type="match status" value="1"/>
</dbReference>
<gene>
    <name evidence="5" type="ORF">GCM10008090_11360</name>
</gene>
<keyword evidence="2" id="KW-0325">Glycoprotein</keyword>
<reference evidence="5" key="2">
    <citation type="submission" date="2020-09" db="EMBL/GenBank/DDBJ databases">
        <authorList>
            <person name="Sun Q."/>
            <person name="Kim S."/>
        </authorList>
    </citation>
    <scope>NUCLEOTIDE SEQUENCE</scope>
    <source>
        <strain evidence="5">KCTC 12711</strain>
    </source>
</reference>
<dbReference type="InterPro" id="IPR052387">
    <property type="entry name" value="Fibrocystin"/>
</dbReference>
<dbReference type="RefSeq" id="WP_189399078.1">
    <property type="nucleotide sequence ID" value="NZ_BMXA01000002.1"/>
</dbReference>
<dbReference type="PANTHER" id="PTHR46769">
    <property type="entry name" value="POLYCYSTIC KIDNEY AND HEPATIC DISEASE 1 (AUTOSOMAL RECESSIVE)-LIKE 1"/>
    <property type="match status" value="1"/>
</dbReference>
<feature type="region of interest" description="Disordered" evidence="3">
    <location>
        <begin position="808"/>
        <end position="834"/>
    </location>
</feature>
<reference evidence="5" key="1">
    <citation type="journal article" date="2014" name="Int. J. Syst. Evol. Microbiol.">
        <title>Complete genome sequence of Corynebacterium casei LMG S-19264T (=DSM 44701T), isolated from a smear-ripened cheese.</title>
        <authorList>
            <consortium name="US DOE Joint Genome Institute (JGI-PGF)"/>
            <person name="Walter F."/>
            <person name="Albersmeier A."/>
            <person name="Kalinowski J."/>
            <person name="Ruckert C."/>
        </authorList>
    </citation>
    <scope>NUCLEOTIDE SEQUENCE</scope>
    <source>
        <strain evidence="5">KCTC 12711</strain>
    </source>
</reference>
<dbReference type="Pfam" id="PF10162">
    <property type="entry name" value="G8"/>
    <property type="match status" value="1"/>
</dbReference>
<sequence>MVRLSGSLSYFVYYTPQATCTVKWARFALKRCVLAGSLICASYVSAVLANELHQKHEAVLALLLPEQATHTAINSGDWTDPQVWSSGSVPSAEANVYIPEGRLIRYDANSSVALSVVRVDGRLSFDHTSNTKLVLQSLITSMASELEIGTVTNPIQPDKKAELIFADVPINKTVDPGQFGNGLVATGKVQIHGASKLPYTTLKSPALAGSNTLQLNGDLSTWQIGDELLIVGTNGESKAEDELRQIVSIDANGMATLDAALTFNHITPLGHSNLNLYVANTTRNIRLSSENPSGARGHAMFMNKYTDIRFAEFAGLGRTDKSIPLDADGIALDGSDNISGRYSIHFHELGVGENAALAVAYGNSIHDNPGWGITHHSSHAAIDYNVVFNIKGAGIAAEDGNETGQWVGNLVTDVYGDGENPTVNRDEKLGDFGHSGEAYSSTARSLLQKDNIAANANYGWKFTGLQELASFDRFDSTLDPFNPTPLLPIAAGTSGNLIGFHGNTAIAVGIALDSGHRRGYSLTSDVRSDIVDFTAWQVTGHAIDFFSYTADYIIKDSLLIGSESGAGSAVKMTKKSEGTSLIDVHIENFRTGINDTGLNNLGEYVNVSFSNNNTNLKAPFYGTEVDGRMFDHPFKTTNDVNLNQTPEIVLSAQSDLTLAPNDDKVFVDGTITDSMGDYALGENVWLSQKNGVYFIENYELGYTNNSDKGIATNILDDGGYVPAEKLLEMHGALQKPNGDWVIEVVVWVTDRFTAKHTPIVIELQLSGFTDAFLSQFQTEAKQPDGTLTYIDVLSGNVLDFDGNVVDTPDVGDPGNPGPPPVTPPSLPPREVTESNMSPVIYLLLDED</sequence>
<feature type="compositionally biased region" description="Pro residues" evidence="3">
    <location>
        <begin position="815"/>
        <end position="827"/>
    </location>
</feature>
<organism evidence="5 6">
    <name type="scientific">Arenicella chitinivorans</name>
    <dbReference type="NCBI Taxonomy" id="1329800"/>
    <lineage>
        <taxon>Bacteria</taxon>
        <taxon>Pseudomonadati</taxon>
        <taxon>Pseudomonadota</taxon>
        <taxon>Gammaproteobacteria</taxon>
        <taxon>Arenicellales</taxon>
        <taxon>Arenicellaceae</taxon>
        <taxon>Arenicella</taxon>
    </lineage>
</organism>
<dbReference type="SMART" id="SM01225">
    <property type="entry name" value="G8"/>
    <property type="match status" value="1"/>
</dbReference>
<proteinExistence type="predicted"/>
<keyword evidence="6" id="KW-1185">Reference proteome</keyword>
<dbReference type="InterPro" id="IPR019316">
    <property type="entry name" value="G8_domain"/>
</dbReference>
<evidence type="ECO:0000256" key="3">
    <source>
        <dbReference type="SAM" id="MobiDB-lite"/>
    </source>
</evidence>
<keyword evidence="1" id="KW-0732">Signal</keyword>
<name>A0A918RKQ3_9GAMM</name>
<feature type="domain" description="G8" evidence="4">
    <location>
        <begin position="82"/>
        <end position="204"/>
    </location>
</feature>